<gene>
    <name evidence="2" type="ORF">Q4T40_16775</name>
</gene>
<evidence type="ECO:0000256" key="1">
    <source>
        <dbReference type="SAM" id="SignalP"/>
    </source>
</evidence>
<dbReference type="EMBL" id="JAUOZS010000001">
    <property type="protein sequence ID" value="MDT8902898.1"/>
    <property type="molecule type" value="Genomic_DNA"/>
</dbReference>
<feature type="signal peptide" evidence="1">
    <location>
        <begin position="1"/>
        <end position="21"/>
    </location>
</feature>
<evidence type="ECO:0000313" key="2">
    <source>
        <dbReference type="EMBL" id="MDT8902898.1"/>
    </source>
</evidence>
<organism evidence="2 3">
    <name type="scientific">Anaeroselena agilis</name>
    <dbReference type="NCBI Taxonomy" id="3063788"/>
    <lineage>
        <taxon>Bacteria</taxon>
        <taxon>Bacillati</taxon>
        <taxon>Bacillota</taxon>
        <taxon>Negativicutes</taxon>
        <taxon>Acetonemataceae</taxon>
        <taxon>Anaeroselena</taxon>
    </lineage>
</organism>
<dbReference type="Proteomes" id="UP001254848">
    <property type="component" value="Unassembled WGS sequence"/>
</dbReference>
<protein>
    <recommendedName>
        <fullName evidence="4">Outer membrane protein beta-barrel domain-containing protein</fullName>
    </recommendedName>
</protein>
<keyword evidence="1" id="KW-0732">Signal</keyword>
<reference evidence="2 3" key="1">
    <citation type="submission" date="2023-07" db="EMBL/GenBank/DDBJ databases">
        <title>The novel representative of Negativicutes class, Anaeroselena agilis gen. nov. sp. nov.</title>
        <authorList>
            <person name="Prokofeva M.I."/>
            <person name="Elcheninov A.G."/>
            <person name="Klyukina A."/>
            <person name="Kublanov I.V."/>
            <person name="Frolov E.N."/>
            <person name="Podosokorskaya O.A."/>
        </authorList>
    </citation>
    <scope>NUCLEOTIDE SEQUENCE [LARGE SCALE GENOMIC DNA]</scope>
    <source>
        <strain evidence="2 3">4137-cl</strain>
    </source>
</reference>
<evidence type="ECO:0008006" key="4">
    <source>
        <dbReference type="Google" id="ProtNLM"/>
    </source>
</evidence>
<sequence>MKRIVLTLAALLTLNAATALAAPINDLGRGQTALGVGTGAVYLEHKLTDSFTLGFENVDHGASMDDVYGQFQLAENFRGIVGSRDLAGGSKLYVGAAVHGPLSPEWDGYASLIGGSNFNEVQVGANLRLASNLDLNVDYHSFSPDYGRSKSGVGVGATVRF</sequence>
<name>A0ABU3P2Z9_9FIRM</name>
<accession>A0ABU3P2Z9</accession>
<comment type="caution">
    <text evidence="2">The sequence shown here is derived from an EMBL/GenBank/DDBJ whole genome shotgun (WGS) entry which is preliminary data.</text>
</comment>
<feature type="chain" id="PRO_5045921140" description="Outer membrane protein beta-barrel domain-containing protein" evidence="1">
    <location>
        <begin position="22"/>
        <end position="161"/>
    </location>
</feature>
<proteinExistence type="predicted"/>
<evidence type="ECO:0000313" key="3">
    <source>
        <dbReference type="Proteomes" id="UP001254848"/>
    </source>
</evidence>
<dbReference type="RefSeq" id="WP_413781366.1">
    <property type="nucleotide sequence ID" value="NZ_JAUOZS010000001.1"/>
</dbReference>
<keyword evidence="3" id="KW-1185">Reference proteome</keyword>